<dbReference type="InterPro" id="IPR011704">
    <property type="entry name" value="ATPase_dyneun-rel_AAA"/>
</dbReference>
<dbReference type="CDD" id="cd00009">
    <property type="entry name" value="AAA"/>
    <property type="match status" value="1"/>
</dbReference>
<protein>
    <submittedName>
        <fullName evidence="2">MoxR family ATPase</fullName>
    </submittedName>
</protein>
<dbReference type="PANTHER" id="PTHR42759:SF1">
    <property type="entry name" value="MAGNESIUM-CHELATASE SUBUNIT CHLD"/>
    <property type="match status" value="1"/>
</dbReference>
<keyword evidence="3" id="KW-1185">Reference proteome</keyword>
<organism evidence="2 3">
    <name type="scientific">Verrucosispora sioxanthis</name>
    <dbReference type="NCBI Taxonomy" id="2499994"/>
    <lineage>
        <taxon>Bacteria</taxon>
        <taxon>Bacillati</taxon>
        <taxon>Actinomycetota</taxon>
        <taxon>Actinomycetes</taxon>
        <taxon>Micromonosporales</taxon>
        <taxon>Micromonosporaceae</taxon>
        <taxon>Micromonospora</taxon>
    </lineage>
</organism>
<dbReference type="AlphaFoldDB" id="A0A6M1L7V1"/>
<name>A0A6M1L7V1_9ACTN</name>
<proteinExistence type="predicted"/>
<accession>A0A6M1L7V1</accession>
<sequence>MPNALFASPERVAAILASQHYLTDPGLAAAVYLADQLAMPLFLEGAPGVGKTMLAQKVSEVLGAHLIRLQCYAGIDRSQALYEWDFARQLLHVRAGHDGRSIYHRDFLIARPILRAVEERPSVLLIDEIDRADDEFEAFLLEVLEGKTLSIPDYGTIQIDEPPFVVLTSNGTREVHGALKRRCLYHWIDHPDEQREAEIIRRNVPEVAGTPLAEQIAVAMNRLRTLPLVRPPGVAESIGFARAAVSLGRQTVADAADEALGVLVKHHEDQETVRGILKSGRT</sequence>
<feature type="domain" description="AAA+ ATPase" evidence="1">
    <location>
        <begin position="37"/>
        <end position="201"/>
    </location>
</feature>
<evidence type="ECO:0000313" key="2">
    <source>
        <dbReference type="EMBL" id="NGM14325.1"/>
    </source>
</evidence>
<dbReference type="InterPro" id="IPR003593">
    <property type="entry name" value="AAA+_ATPase"/>
</dbReference>
<evidence type="ECO:0000259" key="1">
    <source>
        <dbReference type="SMART" id="SM00382"/>
    </source>
</evidence>
<dbReference type="InterPro" id="IPR050764">
    <property type="entry name" value="CbbQ/NirQ/NorQ/GpvN"/>
</dbReference>
<dbReference type="GO" id="GO:0005524">
    <property type="term" value="F:ATP binding"/>
    <property type="evidence" value="ECO:0007669"/>
    <property type="project" value="InterPro"/>
</dbReference>
<dbReference type="GO" id="GO:0016887">
    <property type="term" value="F:ATP hydrolysis activity"/>
    <property type="evidence" value="ECO:0007669"/>
    <property type="project" value="InterPro"/>
</dbReference>
<reference evidence="2 3" key="1">
    <citation type="submission" date="2020-02" db="EMBL/GenBank/DDBJ databases">
        <title>Draft Genome Sequence of Verrucosispora sp. Strain CWR15, Isolated from Gulf of Mexico Sponge.</title>
        <authorList>
            <person name="Kennedy S.J."/>
            <person name="Cella E."/>
            <person name="Azarian T."/>
            <person name="Baker B.J."/>
            <person name="Shaw L.N."/>
        </authorList>
    </citation>
    <scope>NUCLEOTIDE SEQUENCE [LARGE SCALE GENOMIC DNA]</scope>
    <source>
        <strain evidence="2 3">CWR15</strain>
    </source>
</reference>
<dbReference type="SMART" id="SM00382">
    <property type="entry name" value="AAA"/>
    <property type="match status" value="1"/>
</dbReference>
<dbReference type="InterPro" id="IPR027417">
    <property type="entry name" value="P-loop_NTPase"/>
</dbReference>
<dbReference type="Gene3D" id="3.40.50.300">
    <property type="entry name" value="P-loop containing nucleotide triphosphate hydrolases"/>
    <property type="match status" value="1"/>
</dbReference>
<dbReference type="SUPFAM" id="SSF52540">
    <property type="entry name" value="P-loop containing nucleoside triphosphate hydrolases"/>
    <property type="match status" value="1"/>
</dbReference>
<dbReference type="Pfam" id="PF07728">
    <property type="entry name" value="AAA_5"/>
    <property type="match status" value="1"/>
</dbReference>
<comment type="caution">
    <text evidence="2">The sequence shown here is derived from an EMBL/GenBank/DDBJ whole genome shotgun (WGS) entry which is preliminary data.</text>
</comment>
<dbReference type="PANTHER" id="PTHR42759">
    <property type="entry name" value="MOXR FAMILY PROTEIN"/>
    <property type="match status" value="1"/>
</dbReference>
<dbReference type="RefSeq" id="WP_164448203.1">
    <property type="nucleotide sequence ID" value="NZ_SAIY01000005.1"/>
</dbReference>
<evidence type="ECO:0000313" key="3">
    <source>
        <dbReference type="Proteomes" id="UP000478148"/>
    </source>
</evidence>
<dbReference type="Proteomes" id="UP000478148">
    <property type="component" value="Unassembled WGS sequence"/>
</dbReference>
<dbReference type="EMBL" id="SAIY01000005">
    <property type="protein sequence ID" value="NGM14325.1"/>
    <property type="molecule type" value="Genomic_DNA"/>
</dbReference>
<gene>
    <name evidence="2" type="ORF">ENC19_17465</name>
</gene>